<dbReference type="Proteomes" id="UP001499987">
    <property type="component" value="Unassembled WGS sequence"/>
</dbReference>
<reference evidence="3" key="1">
    <citation type="journal article" date="2019" name="Int. J. Syst. Evol. Microbiol.">
        <title>The Global Catalogue of Microorganisms (GCM) 10K type strain sequencing project: providing services to taxonomists for standard genome sequencing and annotation.</title>
        <authorList>
            <consortium name="The Broad Institute Genomics Platform"/>
            <consortium name="The Broad Institute Genome Sequencing Center for Infectious Disease"/>
            <person name="Wu L."/>
            <person name="Ma J."/>
        </authorList>
    </citation>
    <scope>NUCLEOTIDE SEQUENCE [LARGE SCALE GENOMIC DNA]</scope>
    <source>
        <strain evidence="3">JCM 13002</strain>
    </source>
</reference>
<comment type="caution">
    <text evidence="2">The sequence shown here is derived from an EMBL/GenBank/DDBJ whole genome shotgun (WGS) entry which is preliminary data.</text>
</comment>
<protein>
    <submittedName>
        <fullName evidence="2">Transglutaminase family protein</fullName>
    </submittedName>
</protein>
<dbReference type="InterPro" id="IPR002931">
    <property type="entry name" value="Transglutaminase-like"/>
</dbReference>
<gene>
    <name evidence="2" type="ORF">GCM10009663_70430</name>
</gene>
<dbReference type="RefSeq" id="WP_344627814.1">
    <property type="nucleotide sequence ID" value="NZ_BAAALD010000120.1"/>
</dbReference>
<dbReference type="InterPro" id="IPR038765">
    <property type="entry name" value="Papain-like_cys_pep_sf"/>
</dbReference>
<dbReference type="Gene3D" id="3.10.620.30">
    <property type="match status" value="1"/>
</dbReference>
<proteinExistence type="predicted"/>
<dbReference type="PANTHER" id="PTHR33490:SF3">
    <property type="entry name" value="CONSERVED INTEGRAL MEMBRANE PROTEIN"/>
    <property type="match status" value="1"/>
</dbReference>
<keyword evidence="3" id="KW-1185">Reference proteome</keyword>
<name>A0ABP4EQ02_9ACTN</name>
<accession>A0ABP4EQ02</accession>
<dbReference type="SMART" id="SM00460">
    <property type="entry name" value="TGc"/>
    <property type="match status" value="1"/>
</dbReference>
<evidence type="ECO:0000313" key="3">
    <source>
        <dbReference type="Proteomes" id="UP001499987"/>
    </source>
</evidence>
<dbReference type="EMBL" id="BAAALD010000120">
    <property type="protein sequence ID" value="GAA1120705.1"/>
    <property type="molecule type" value="Genomic_DNA"/>
</dbReference>
<evidence type="ECO:0000313" key="2">
    <source>
        <dbReference type="EMBL" id="GAA1120705.1"/>
    </source>
</evidence>
<feature type="domain" description="Transglutaminase-like" evidence="1">
    <location>
        <begin position="72"/>
        <end position="129"/>
    </location>
</feature>
<sequence length="187" mass="19831">MTAQPTAADDRAHLAVDATIDHDHPAIRALARSLRGASAEETARALYLHVRDEVAHSYDVDRWSAAVRASDVLAAGDAVCHGKSHLLVALLRAEGIPAGLCYQRLEALHALAAYRLPGQSEWVRIDARGNRPGMDAQFAVTPAEERLAYPDVPLEPGVHAAVPPVLAAGLARGVPGVASFDYIPTAL</sequence>
<dbReference type="PANTHER" id="PTHR33490">
    <property type="entry name" value="BLR5614 PROTEIN-RELATED"/>
    <property type="match status" value="1"/>
</dbReference>
<organism evidence="2 3">
    <name type="scientific">Kitasatospora arboriphila</name>
    <dbReference type="NCBI Taxonomy" id="258052"/>
    <lineage>
        <taxon>Bacteria</taxon>
        <taxon>Bacillati</taxon>
        <taxon>Actinomycetota</taxon>
        <taxon>Actinomycetes</taxon>
        <taxon>Kitasatosporales</taxon>
        <taxon>Streptomycetaceae</taxon>
        <taxon>Kitasatospora</taxon>
    </lineage>
</organism>
<evidence type="ECO:0000259" key="1">
    <source>
        <dbReference type="SMART" id="SM00460"/>
    </source>
</evidence>
<dbReference type="SUPFAM" id="SSF54001">
    <property type="entry name" value="Cysteine proteinases"/>
    <property type="match status" value="1"/>
</dbReference>
<dbReference type="Pfam" id="PF01841">
    <property type="entry name" value="Transglut_core"/>
    <property type="match status" value="1"/>
</dbReference>